<dbReference type="Proteomes" id="UP000509367">
    <property type="component" value="Chromosome"/>
</dbReference>
<dbReference type="InterPro" id="IPR008018">
    <property type="entry name" value="Phage_tail_attach_FII"/>
</dbReference>
<sequence>MSSNFARLAGLARNAVDKVLGEPAILKPFDRARGPHGRLSASDTRPEVEITAVFYQDTERAARERAQPLVSRSGDRLMNRTPEIFASVSTAAEIATGDRIVRTGTGATYQVETRDPDGNGNIILGLSAAKG</sequence>
<reference evidence="1 2" key="1">
    <citation type="submission" date="2020-06" db="EMBL/GenBank/DDBJ databases">
        <title>Oricola thermophila sp. nov. isolated from a tidal sediments.</title>
        <authorList>
            <person name="Kwon K.K."/>
            <person name="Yang S.-H."/>
            <person name="Park M.-J."/>
        </authorList>
    </citation>
    <scope>NUCLEOTIDE SEQUENCE [LARGE SCALE GENOMIC DNA]</scope>
    <source>
        <strain evidence="1 2">MEBiC13590</strain>
    </source>
</reference>
<gene>
    <name evidence="1" type="ORF">HTY61_18205</name>
</gene>
<dbReference type="KEGG" id="orm:HTY61_18205"/>
<dbReference type="InterPro" id="IPR053734">
    <property type="entry name" value="Phage_Head-Tail_Connect_sf"/>
</dbReference>
<keyword evidence="2" id="KW-1185">Reference proteome</keyword>
<protein>
    <recommendedName>
        <fullName evidence="3">Head-tail adaptor protein</fullName>
    </recommendedName>
</protein>
<dbReference type="Pfam" id="PF05354">
    <property type="entry name" value="Phage_attach"/>
    <property type="match status" value="1"/>
</dbReference>
<dbReference type="AlphaFoldDB" id="A0A6N1VH36"/>
<evidence type="ECO:0008006" key="3">
    <source>
        <dbReference type="Google" id="ProtNLM"/>
    </source>
</evidence>
<accession>A0A6N1VH36</accession>
<name>A0A6N1VH36_9HYPH</name>
<dbReference type="Gene3D" id="2.40.10.180">
    <property type="entry name" value="Phage tail proteins"/>
    <property type="match status" value="1"/>
</dbReference>
<evidence type="ECO:0000313" key="1">
    <source>
        <dbReference type="EMBL" id="QKV20246.1"/>
    </source>
</evidence>
<organism evidence="1 2">
    <name type="scientific">Oricola thermophila</name>
    <dbReference type="NCBI Taxonomy" id="2742145"/>
    <lineage>
        <taxon>Bacteria</taxon>
        <taxon>Pseudomonadati</taxon>
        <taxon>Pseudomonadota</taxon>
        <taxon>Alphaproteobacteria</taxon>
        <taxon>Hyphomicrobiales</taxon>
        <taxon>Ahrensiaceae</taxon>
        <taxon>Oricola</taxon>
    </lineage>
</organism>
<dbReference type="RefSeq" id="WP_175278137.1">
    <property type="nucleotide sequence ID" value="NZ_CP054836.1"/>
</dbReference>
<dbReference type="GO" id="GO:0019068">
    <property type="term" value="P:virion assembly"/>
    <property type="evidence" value="ECO:0007669"/>
    <property type="project" value="InterPro"/>
</dbReference>
<proteinExistence type="predicted"/>
<dbReference type="EMBL" id="CP054836">
    <property type="protein sequence ID" value="QKV20246.1"/>
    <property type="molecule type" value="Genomic_DNA"/>
</dbReference>
<evidence type="ECO:0000313" key="2">
    <source>
        <dbReference type="Proteomes" id="UP000509367"/>
    </source>
</evidence>